<dbReference type="Proteomes" id="UP000183982">
    <property type="component" value="Unassembled WGS sequence"/>
</dbReference>
<proteinExistence type="predicted"/>
<dbReference type="Gene3D" id="1.25.40.10">
    <property type="entry name" value="Tetratricopeptide repeat domain"/>
    <property type="match status" value="1"/>
</dbReference>
<accession>A0A1M6PEN8</accession>
<keyword evidence="2" id="KW-0802">TPR repeat</keyword>
<protein>
    <submittedName>
        <fullName evidence="3">Flp pilus assembly protein TadD, contains TPR repeats</fullName>
    </submittedName>
</protein>
<feature type="repeat" description="TPR" evidence="2">
    <location>
        <begin position="141"/>
        <end position="174"/>
    </location>
</feature>
<dbReference type="GO" id="GO:0008476">
    <property type="term" value="F:protein-tyrosine sulfotransferase activity"/>
    <property type="evidence" value="ECO:0007669"/>
    <property type="project" value="InterPro"/>
</dbReference>
<evidence type="ECO:0000313" key="4">
    <source>
        <dbReference type="Proteomes" id="UP000183982"/>
    </source>
</evidence>
<dbReference type="PROSITE" id="PS50005">
    <property type="entry name" value="TPR"/>
    <property type="match status" value="2"/>
</dbReference>
<evidence type="ECO:0000256" key="2">
    <source>
        <dbReference type="PROSITE-ProRule" id="PRU00339"/>
    </source>
</evidence>
<reference evidence="4" key="1">
    <citation type="submission" date="2016-11" db="EMBL/GenBank/DDBJ databases">
        <authorList>
            <person name="Varghese N."/>
            <person name="Submissions S."/>
        </authorList>
    </citation>
    <scope>NUCLEOTIDE SEQUENCE [LARGE SCALE GENOMIC DNA]</scope>
    <source>
        <strain evidence="4">DSM 100564</strain>
    </source>
</reference>
<dbReference type="RefSeq" id="WP_073254547.1">
    <property type="nucleotide sequence ID" value="NZ_FQZQ01000018.1"/>
</dbReference>
<dbReference type="EMBL" id="FQZQ01000018">
    <property type="protein sequence ID" value="SHK06419.1"/>
    <property type="molecule type" value="Genomic_DNA"/>
</dbReference>
<gene>
    <name evidence="3" type="ORF">SAMN05444000_11821</name>
</gene>
<dbReference type="AlphaFoldDB" id="A0A1M6PEN8"/>
<dbReference type="SUPFAM" id="SSF48452">
    <property type="entry name" value="TPR-like"/>
    <property type="match status" value="1"/>
</dbReference>
<keyword evidence="4" id="KW-1185">Reference proteome</keyword>
<dbReference type="OrthoDB" id="9800698at2"/>
<dbReference type="Gene3D" id="3.40.50.300">
    <property type="entry name" value="P-loop containing nucleotide triphosphate hydrolases"/>
    <property type="match status" value="1"/>
</dbReference>
<dbReference type="Pfam" id="PF14559">
    <property type="entry name" value="TPR_19"/>
    <property type="match status" value="1"/>
</dbReference>
<organism evidence="3 4">
    <name type="scientific">Shimia gijangensis</name>
    <dbReference type="NCBI Taxonomy" id="1470563"/>
    <lineage>
        <taxon>Bacteria</taxon>
        <taxon>Pseudomonadati</taxon>
        <taxon>Pseudomonadota</taxon>
        <taxon>Alphaproteobacteria</taxon>
        <taxon>Rhodobacterales</taxon>
        <taxon>Roseobacteraceae</taxon>
    </lineage>
</organism>
<dbReference type="InterPro" id="IPR019734">
    <property type="entry name" value="TPR_rpt"/>
</dbReference>
<dbReference type="PANTHER" id="PTHR12788">
    <property type="entry name" value="PROTEIN-TYROSINE SULFOTRANSFERASE 2"/>
    <property type="match status" value="1"/>
</dbReference>
<dbReference type="SUPFAM" id="SSF52540">
    <property type="entry name" value="P-loop containing nucleoside triphosphate hydrolases"/>
    <property type="match status" value="1"/>
</dbReference>
<name>A0A1M6PEN8_9RHOB</name>
<feature type="repeat" description="TPR" evidence="2">
    <location>
        <begin position="39"/>
        <end position="72"/>
    </location>
</feature>
<dbReference type="PANTHER" id="PTHR12788:SF10">
    <property type="entry name" value="PROTEIN-TYROSINE SULFOTRANSFERASE"/>
    <property type="match status" value="1"/>
</dbReference>
<dbReference type="SMART" id="SM00028">
    <property type="entry name" value="TPR"/>
    <property type="match status" value="7"/>
</dbReference>
<evidence type="ECO:0000313" key="3">
    <source>
        <dbReference type="EMBL" id="SHK06419.1"/>
    </source>
</evidence>
<evidence type="ECO:0000256" key="1">
    <source>
        <dbReference type="ARBA" id="ARBA00022679"/>
    </source>
</evidence>
<keyword evidence="1" id="KW-0808">Transferase</keyword>
<dbReference type="InterPro" id="IPR011990">
    <property type="entry name" value="TPR-like_helical_dom_sf"/>
</dbReference>
<dbReference type="STRING" id="1470563.SAMN05444000_11821"/>
<dbReference type="InterPro" id="IPR027417">
    <property type="entry name" value="P-loop_NTPase"/>
</dbReference>
<dbReference type="Pfam" id="PF13432">
    <property type="entry name" value="TPR_16"/>
    <property type="match status" value="1"/>
</dbReference>
<dbReference type="InterPro" id="IPR026634">
    <property type="entry name" value="TPST-like"/>
</dbReference>
<dbReference type="Pfam" id="PF13469">
    <property type="entry name" value="Sulfotransfer_3"/>
    <property type="match status" value="1"/>
</dbReference>
<sequence length="579" mass="63990">MANPAQIQMQKITAQMRAGQFTGAAKTATAAFKKFPREIGFANAAGSAHAQAGNFPQAVSFFNKALALAPGDAGTQDNLLRVLVQAGRAEKALELVDRLLKKRDETVPLMILKANAEMALERFHDAIATTSQALESETKISEIWALRGAAHDCVREDDAAIADFQQAFDLAPSDPTPLVNMAEPLTRRHRTDDALAVLQQALQIRPSDLRARRFLAIQLAQAGQGEAAKAEYHRLIEADPLDAQSFRALVLAQTAEENTKLKPALEAALKQLPQKSEGQASLNFAMGNLLFQHKDYEGAASALARANSLTAKTRPFNKKVAEAEFETLTRKLTSTNDRDPEVKSMPRPIFIIGQPRSGTTLCEMVLSAHPQVASCGEMEAASRVLDPALSKGAFDPVTLAAAFQDDLPEAALKVQAFVDKMPANYRYVDALLKTFPDAVFVHLTRDPRDVALSMWRNFFPNPWMNFTFDQRAMAYQANLYRRYMTHWQDLYPDRILTLDYKDIVSDIEGASREMAKFCGLDWIAEMAAPEKNTAMVRTASVTQVRQGVHQKSLGGWRRFEKALAPFCDALDPALWPDLD</sequence>